<keyword evidence="1" id="KW-0732">Signal</keyword>
<organism evidence="2 3">
    <name type="scientific">Eiseniibacteriota bacterium</name>
    <dbReference type="NCBI Taxonomy" id="2212470"/>
    <lineage>
        <taxon>Bacteria</taxon>
        <taxon>Candidatus Eiseniibacteriota</taxon>
    </lineage>
</organism>
<comment type="caution">
    <text evidence="2">The sequence shown here is derived from an EMBL/GenBank/DDBJ whole genome shotgun (WGS) entry which is preliminary data.</text>
</comment>
<feature type="chain" id="PRO_5037577694" evidence="1">
    <location>
        <begin position="19"/>
        <end position="98"/>
    </location>
</feature>
<dbReference type="Proteomes" id="UP000777784">
    <property type="component" value="Unassembled WGS sequence"/>
</dbReference>
<evidence type="ECO:0000313" key="3">
    <source>
        <dbReference type="Proteomes" id="UP000777784"/>
    </source>
</evidence>
<proteinExistence type="predicted"/>
<dbReference type="EMBL" id="JAHJDP010000114">
    <property type="protein sequence ID" value="MBU2693129.1"/>
    <property type="molecule type" value="Genomic_DNA"/>
</dbReference>
<accession>A0A948W7Z9</accession>
<feature type="signal peptide" evidence="1">
    <location>
        <begin position="1"/>
        <end position="18"/>
    </location>
</feature>
<gene>
    <name evidence="2" type="ORF">KJ970_19605</name>
</gene>
<sequence>MRTFISALFACLRTSLMARTILALEKAALRQQLAIFASLFPWFYPNSVSKKTGDASPGQSGLGIMHGQHFAVENITWLMPFILGVLAKIRLPPEGQAP</sequence>
<evidence type="ECO:0000256" key="1">
    <source>
        <dbReference type="SAM" id="SignalP"/>
    </source>
</evidence>
<protein>
    <submittedName>
        <fullName evidence="2">Uncharacterized protein</fullName>
    </submittedName>
</protein>
<dbReference type="AlphaFoldDB" id="A0A948W7Z9"/>
<evidence type="ECO:0000313" key="2">
    <source>
        <dbReference type="EMBL" id="MBU2693129.1"/>
    </source>
</evidence>
<reference evidence="2" key="1">
    <citation type="submission" date="2021-05" db="EMBL/GenBank/DDBJ databases">
        <title>Energy efficiency and biological interactions define the core microbiome of deep oligotrophic groundwater.</title>
        <authorList>
            <person name="Mehrshad M."/>
            <person name="Lopez-Fernandez M."/>
            <person name="Bell E."/>
            <person name="Bernier-Latmani R."/>
            <person name="Bertilsson S."/>
            <person name="Dopson M."/>
        </authorList>
    </citation>
    <scope>NUCLEOTIDE SEQUENCE</scope>
    <source>
        <strain evidence="2">Modern_marine.mb.64</strain>
    </source>
</reference>
<name>A0A948W7Z9_UNCEI</name>